<feature type="compositionally biased region" description="Low complexity" evidence="14">
    <location>
        <begin position="297"/>
        <end position="334"/>
    </location>
</feature>
<dbReference type="GO" id="GO:0005814">
    <property type="term" value="C:centriole"/>
    <property type="evidence" value="ECO:0007669"/>
    <property type="project" value="UniProtKB-SubCell"/>
</dbReference>
<evidence type="ECO:0000256" key="4">
    <source>
        <dbReference type="ARBA" id="ARBA00011010"/>
    </source>
</evidence>
<dbReference type="GO" id="GO:0000743">
    <property type="term" value="P:nuclear migration involved in conjugation with cellular fusion"/>
    <property type="evidence" value="ECO:0007669"/>
    <property type="project" value="TreeGrafter"/>
</dbReference>
<dbReference type="EMBL" id="CP034209">
    <property type="protein sequence ID" value="QBZ64788.1"/>
    <property type="molecule type" value="Genomic_DNA"/>
</dbReference>
<accession>A0A4V1C7W3</accession>
<dbReference type="Pfam" id="PF12455">
    <property type="entry name" value="Dynactin"/>
    <property type="match status" value="1"/>
</dbReference>
<dbReference type="SMART" id="SM01052">
    <property type="entry name" value="CAP_GLY"/>
    <property type="match status" value="1"/>
</dbReference>
<organism evidence="15 16">
    <name type="scientific">Pyricularia oryzae</name>
    <name type="common">Rice blast fungus</name>
    <name type="synonym">Magnaporthe oryzae</name>
    <dbReference type="NCBI Taxonomy" id="318829"/>
    <lineage>
        <taxon>Eukaryota</taxon>
        <taxon>Fungi</taxon>
        <taxon>Dikarya</taxon>
        <taxon>Ascomycota</taxon>
        <taxon>Pezizomycotina</taxon>
        <taxon>Sordariomycetes</taxon>
        <taxon>Sordariomycetidae</taxon>
        <taxon>Magnaporthales</taxon>
        <taxon>Pyriculariaceae</taxon>
        <taxon>Pyricularia</taxon>
    </lineage>
</organism>
<dbReference type="GO" id="GO:0051286">
    <property type="term" value="C:cell tip"/>
    <property type="evidence" value="ECO:0007669"/>
    <property type="project" value="TreeGrafter"/>
</dbReference>
<reference evidence="15 16" key="1">
    <citation type="journal article" date="2019" name="Mol. Biol. Evol.">
        <title>Blast fungal genomes show frequent chromosomal changes, gene gains and losses, and effector gene turnover.</title>
        <authorList>
            <person name="Gomez Luciano L.B."/>
            <person name="Jason Tsai I."/>
            <person name="Chuma I."/>
            <person name="Tosa Y."/>
            <person name="Chen Y.H."/>
            <person name="Li J.Y."/>
            <person name="Li M.Y."/>
            <person name="Jade Lu M.Y."/>
            <person name="Nakayashiki H."/>
            <person name="Li W.H."/>
        </authorList>
    </citation>
    <scope>NUCLEOTIDE SEQUENCE [LARGE SCALE GENOMIC DNA]</scope>
    <source>
        <strain evidence="15">MZ5-1-6</strain>
    </source>
</reference>
<feature type="compositionally biased region" description="Low complexity" evidence="14">
    <location>
        <begin position="186"/>
        <end position="197"/>
    </location>
</feature>
<sequence>MTNVLALGQTVELSDGRTAIVRFIGRTGFAQGDWLGVELPDDSGKNDGSVQGERYFDCDSNHGMFVRPSTVCILDDAPEPPPPQPAKTAAPVAKKPAGGRPSMFNGGGGMAARGTGGDPNLARRMSLNAPSPSPVPKASRPSSIVRSPTKSPTKQLATAPTSGASTRTGTPSNVAGRAVSMGAKVTRPAAATGATRTSMGPPSLPASRTSRPSSTSSRVASGASGAPTRTLSGRSSMAGGARTLGTRPSVGARGGAAAGQAAGKTAVNKRASEDSSSSKGELEILSPQPTSPVRSRAAALERLTASPAAAAAAKKRPAASTTATATVPASAPAANRQTSTNATALIRENENLNSKLTILERKRAEDREKIKELDQVKEERDKYHTIIQKLQAKIQPQQAELAELRKQVKEAEARFESVENLQMEHDQVLELATLDREMAEETAEVLKQELSDVKMRLEELELEVEILREENEEFNKGISPEERSSAGWLQMERNNERMREALIRLRDMSQQQEKEMQEQIKSLELDLKEAGNVQAQLEAAKEKLSTAENMIEDLRSQLETALGAEEMIEDLTDRNMSQAEKIEELKAEVEDLESLKEIADELEANHVQHERELQEEIDFKNAVIAEQARRFTQQEENMEEMEYTLSRFRELVTSLQTDLEDMRASNAVNETESEQLNSKSRAMMDLNMKLQLSASKAQVKTIDLELRRMEAQEAAQHLEIVKMFLPETYDADKDSVMALLRFRRLAFKANLLNGFIRERVNREPHPGHEDDVFAGCDAVDKLTWVAAMCDRFVNAITHCSLERFARFEGALYELEPVERALNAWIDGLRRDELKESQCASELSRSLALMTHLGEVHIAPANEDLMAFADDVHMRTQLVQSHLESAASTVHAVRAMVQRVIPPVGEDDELAQHFARKAETLISQTRSTKVVAGKTLRALEDMRARSLALSPETSAEAFEQAETAARGLASLARQIGLDLHMLLSQEGREEPYTYIEVQSTVHRTVQAVMGTSESDLFSAYLAQLRVLTTQMNDLASQAMDLGQTQEFEKPQAPWIMRAQELKAQRTAPADAEEEMRHLREEYNEARRQVAMREEGLSTAQVKIETLEARMRDANTKSSRIAELEAHLEQLKQVVASREDDLVKQDREAKALEADRDKWKKAASDAARGGAVAGQRADTGAGVGHERAVATARQMDALKEEIEALQSAVRYLREDNRRARTTEQGMHDWLAEPLRREQPISERRKALVAAEGKDALAELLRMAGSATVFDLSSLKNDASVGKNIGSWRPIKSTPRYHAAKQAEDLAVWRSWQDSVKDKSQTLLVQELAASSAPYTAAAPKSSETARAARKAAARLQIRLPGADGKMMTGAGNVQIVGSREWDGLQGRLAAV</sequence>
<dbReference type="Proteomes" id="UP000294847">
    <property type="component" value="Chromosome 6"/>
</dbReference>
<evidence type="ECO:0000256" key="7">
    <source>
        <dbReference type="ARBA" id="ARBA00022701"/>
    </source>
</evidence>
<evidence type="ECO:0000313" key="16">
    <source>
        <dbReference type="Proteomes" id="UP000294847"/>
    </source>
</evidence>
<gene>
    <name evidence="15" type="ORF">PoMZ_06489</name>
</gene>
<dbReference type="GO" id="GO:0030286">
    <property type="term" value="C:dynein complex"/>
    <property type="evidence" value="ECO:0007669"/>
    <property type="project" value="UniProtKB-KW"/>
</dbReference>
<feature type="coiled-coil region" evidence="13">
    <location>
        <begin position="1067"/>
        <end position="1160"/>
    </location>
</feature>
<keyword evidence="6" id="KW-0132">Cell division</keyword>
<evidence type="ECO:0000256" key="5">
    <source>
        <dbReference type="ARBA" id="ARBA00022490"/>
    </source>
</evidence>
<evidence type="ECO:0000256" key="12">
    <source>
        <dbReference type="ARBA" id="ARBA00023306"/>
    </source>
</evidence>
<evidence type="ECO:0000256" key="14">
    <source>
        <dbReference type="SAM" id="MobiDB-lite"/>
    </source>
</evidence>
<keyword evidence="11" id="KW-0206">Cytoskeleton</keyword>
<feature type="compositionally biased region" description="Gly residues" evidence="14">
    <location>
        <begin position="105"/>
        <end position="117"/>
    </location>
</feature>
<dbReference type="GO" id="GO:0051301">
    <property type="term" value="P:cell division"/>
    <property type="evidence" value="ECO:0007669"/>
    <property type="project" value="UniProtKB-KW"/>
</dbReference>
<dbReference type="PANTHER" id="PTHR18916">
    <property type="entry name" value="DYNACTIN 1-RELATED MICROTUBULE-BINDING"/>
    <property type="match status" value="1"/>
</dbReference>
<protein>
    <submittedName>
        <fullName evidence="15">Uncharacterized protein</fullName>
    </submittedName>
</protein>
<dbReference type="PANTHER" id="PTHR18916:SF6">
    <property type="entry name" value="DYNACTIN SUBUNIT 1"/>
    <property type="match status" value="1"/>
</dbReference>
<dbReference type="PROSITE" id="PS00845">
    <property type="entry name" value="CAP_GLY_1"/>
    <property type="match status" value="1"/>
</dbReference>
<evidence type="ECO:0000256" key="2">
    <source>
        <dbReference type="ARBA" id="ARBA00004186"/>
    </source>
</evidence>
<keyword evidence="9" id="KW-0243">Dynein</keyword>
<dbReference type="InterPro" id="IPR022157">
    <property type="entry name" value="Dynactin"/>
</dbReference>
<keyword evidence="10 13" id="KW-0175">Coiled coil</keyword>
<keyword evidence="5" id="KW-0963">Cytoplasm</keyword>
<comment type="similarity">
    <text evidence="4">Belongs to the dynactin 150 kDa subunit family.</text>
</comment>
<evidence type="ECO:0000256" key="13">
    <source>
        <dbReference type="SAM" id="Coils"/>
    </source>
</evidence>
<dbReference type="InterPro" id="IPR036859">
    <property type="entry name" value="CAP-Gly_dom_sf"/>
</dbReference>
<comment type="subcellular location">
    <subcellularLocation>
        <location evidence="3">Cytoplasm</location>
        <location evidence="3">Cell cortex</location>
    </subcellularLocation>
    <subcellularLocation>
        <location evidence="1">Cytoplasm</location>
        <location evidence="1">Cytoskeleton</location>
        <location evidence="1">Microtubule organizing center</location>
        <location evidence="1">Centrosome</location>
        <location evidence="1">Centriole</location>
    </subcellularLocation>
    <subcellularLocation>
        <location evidence="2">Cytoplasm</location>
        <location evidence="2">Cytoskeleton</location>
        <location evidence="2">Spindle</location>
    </subcellularLocation>
</comment>
<feature type="coiled-coil region" evidence="13">
    <location>
        <begin position="1186"/>
        <end position="1213"/>
    </location>
</feature>
<evidence type="ECO:0000256" key="1">
    <source>
        <dbReference type="ARBA" id="ARBA00004114"/>
    </source>
</evidence>
<keyword evidence="8" id="KW-0498">Mitosis</keyword>
<dbReference type="GO" id="GO:0005874">
    <property type="term" value="C:microtubule"/>
    <property type="evidence" value="ECO:0007669"/>
    <property type="project" value="UniProtKB-KW"/>
</dbReference>
<dbReference type="PROSITE" id="PS50245">
    <property type="entry name" value="CAP_GLY_2"/>
    <property type="match status" value="1"/>
</dbReference>
<keyword evidence="7" id="KW-0493">Microtubule</keyword>
<evidence type="ECO:0000256" key="11">
    <source>
        <dbReference type="ARBA" id="ARBA00023212"/>
    </source>
</evidence>
<proteinExistence type="inferred from homology"/>
<evidence type="ECO:0000313" key="15">
    <source>
        <dbReference type="EMBL" id="QBZ64788.1"/>
    </source>
</evidence>
<dbReference type="GO" id="GO:0000132">
    <property type="term" value="P:establishment of mitotic spindle orientation"/>
    <property type="evidence" value="ECO:0007669"/>
    <property type="project" value="TreeGrafter"/>
</dbReference>
<dbReference type="SUPFAM" id="SSF74924">
    <property type="entry name" value="Cap-Gly domain"/>
    <property type="match status" value="1"/>
</dbReference>
<evidence type="ECO:0000256" key="6">
    <source>
        <dbReference type="ARBA" id="ARBA00022618"/>
    </source>
</evidence>
<evidence type="ECO:0000256" key="8">
    <source>
        <dbReference type="ARBA" id="ARBA00022776"/>
    </source>
</evidence>
<evidence type="ECO:0000256" key="3">
    <source>
        <dbReference type="ARBA" id="ARBA00004544"/>
    </source>
</evidence>
<feature type="region of interest" description="Disordered" evidence="14">
    <location>
        <begin position="76"/>
        <end position="348"/>
    </location>
</feature>
<evidence type="ECO:0000256" key="9">
    <source>
        <dbReference type="ARBA" id="ARBA00023017"/>
    </source>
</evidence>
<feature type="compositionally biased region" description="Low complexity" evidence="14">
    <location>
        <begin position="86"/>
        <end position="96"/>
    </location>
</feature>
<feature type="compositionally biased region" description="Polar residues" evidence="14">
    <location>
        <begin position="140"/>
        <end position="173"/>
    </location>
</feature>
<dbReference type="GO" id="GO:0005816">
    <property type="term" value="C:spindle pole body"/>
    <property type="evidence" value="ECO:0007669"/>
    <property type="project" value="TreeGrafter"/>
</dbReference>
<evidence type="ECO:0000256" key="10">
    <source>
        <dbReference type="ARBA" id="ARBA00023054"/>
    </source>
</evidence>
<dbReference type="Gene3D" id="2.30.30.190">
    <property type="entry name" value="CAP Gly-rich-like domain"/>
    <property type="match status" value="1"/>
</dbReference>
<dbReference type="Pfam" id="PF01302">
    <property type="entry name" value="CAP_GLY"/>
    <property type="match status" value="1"/>
</dbReference>
<dbReference type="InterPro" id="IPR000938">
    <property type="entry name" value="CAP-Gly_domain"/>
</dbReference>
<name>A0A4V1C7W3_PYROR</name>
<dbReference type="GO" id="GO:0005819">
    <property type="term" value="C:spindle"/>
    <property type="evidence" value="ECO:0007669"/>
    <property type="project" value="UniProtKB-SubCell"/>
</dbReference>
<feature type="compositionally biased region" description="Low complexity" evidence="14">
    <location>
        <begin position="205"/>
        <end position="227"/>
    </location>
</feature>
<keyword evidence="12" id="KW-0131">Cell cycle</keyword>